<dbReference type="Proteomes" id="UP000594261">
    <property type="component" value="Chromosome 3"/>
</dbReference>
<dbReference type="InterPro" id="IPR029063">
    <property type="entry name" value="SAM-dependent_MTases_sf"/>
</dbReference>
<keyword evidence="2" id="KW-0489">Methyltransferase</keyword>
<dbReference type="InParanoid" id="A0A7N2R1K6"/>
<proteinExistence type="inferred from homology"/>
<comment type="similarity">
    <text evidence="6">Belongs to the class I-like SAM-binding methyltransferase superfamily. Cation-dependent O-methyltransferase family.</text>
</comment>
<evidence type="ECO:0000256" key="6">
    <source>
        <dbReference type="ARBA" id="ARBA00023453"/>
    </source>
</evidence>
<keyword evidence="5" id="KW-0479">Metal-binding</keyword>
<dbReference type="PROSITE" id="PS51682">
    <property type="entry name" value="SAM_OMT_I"/>
    <property type="match status" value="1"/>
</dbReference>
<evidence type="ECO:0000256" key="3">
    <source>
        <dbReference type="ARBA" id="ARBA00022679"/>
    </source>
</evidence>
<evidence type="ECO:0008006" key="9">
    <source>
        <dbReference type="Google" id="ProtNLM"/>
    </source>
</evidence>
<keyword evidence="4" id="KW-0949">S-adenosyl-L-methionine</keyword>
<dbReference type="GO" id="GO:0046872">
    <property type="term" value="F:metal ion binding"/>
    <property type="evidence" value="ECO:0007669"/>
    <property type="project" value="UniProtKB-KW"/>
</dbReference>
<dbReference type="Gramene" id="QL03p051256:mrna">
    <property type="protein sequence ID" value="QL03p051256:mrna"/>
    <property type="gene ID" value="QL03p051256"/>
</dbReference>
<keyword evidence="3" id="KW-0808">Transferase</keyword>
<reference evidence="7" key="2">
    <citation type="submission" date="2021-01" db="UniProtKB">
        <authorList>
            <consortium name="EnsemblPlants"/>
        </authorList>
    </citation>
    <scope>IDENTIFICATION</scope>
</reference>
<keyword evidence="8" id="KW-1185">Reference proteome</keyword>
<evidence type="ECO:0000256" key="5">
    <source>
        <dbReference type="ARBA" id="ARBA00022723"/>
    </source>
</evidence>
<evidence type="ECO:0000313" key="7">
    <source>
        <dbReference type="EnsemblPlants" id="QL03p051256:mrna"/>
    </source>
</evidence>
<dbReference type="EnsemblPlants" id="QL03p051256:mrna">
    <property type="protein sequence ID" value="QL03p051256:mrna"/>
    <property type="gene ID" value="QL03p051256"/>
</dbReference>
<dbReference type="InterPro" id="IPR002935">
    <property type="entry name" value="SAM_O-MeTrfase"/>
</dbReference>
<dbReference type="Gene3D" id="3.40.50.150">
    <property type="entry name" value="Vaccinia Virus protein VP39"/>
    <property type="match status" value="1"/>
</dbReference>
<organism evidence="7 8">
    <name type="scientific">Quercus lobata</name>
    <name type="common">Valley oak</name>
    <dbReference type="NCBI Taxonomy" id="97700"/>
    <lineage>
        <taxon>Eukaryota</taxon>
        <taxon>Viridiplantae</taxon>
        <taxon>Streptophyta</taxon>
        <taxon>Embryophyta</taxon>
        <taxon>Tracheophyta</taxon>
        <taxon>Spermatophyta</taxon>
        <taxon>Magnoliopsida</taxon>
        <taxon>eudicotyledons</taxon>
        <taxon>Gunneridae</taxon>
        <taxon>Pentapetalae</taxon>
        <taxon>rosids</taxon>
        <taxon>fabids</taxon>
        <taxon>Fagales</taxon>
        <taxon>Fagaceae</taxon>
        <taxon>Quercus</taxon>
    </lineage>
</organism>
<evidence type="ECO:0000256" key="1">
    <source>
        <dbReference type="ARBA" id="ARBA00002334"/>
    </source>
</evidence>
<dbReference type="PANTHER" id="PTHR10509">
    <property type="entry name" value="O-METHYLTRANSFERASE-RELATED"/>
    <property type="match status" value="1"/>
</dbReference>
<dbReference type="AlphaFoldDB" id="A0A7N2R1K6"/>
<dbReference type="GO" id="GO:0008171">
    <property type="term" value="F:O-methyltransferase activity"/>
    <property type="evidence" value="ECO:0007669"/>
    <property type="project" value="InterPro"/>
</dbReference>
<dbReference type="Pfam" id="PF01596">
    <property type="entry name" value="Methyltransf_3"/>
    <property type="match status" value="1"/>
</dbReference>
<name>A0A7N2R1K6_QUELO</name>
<evidence type="ECO:0000313" key="8">
    <source>
        <dbReference type="Proteomes" id="UP000594261"/>
    </source>
</evidence>
<evidence type="ECO:0000256" key="2">
    <source>
        <dbReference type="ARBA" id="ARBA00022603"/>
    </source>
</evidence>
<dbReference type="InterPro" id="IPR050362">
    <property type="entry name" value="Cation-dep_OMT"/>
</dbReference>
<comment type="function">
    <text evidence="1">Methylates caffeoyl-CoA to feruloyl-CoA and 5-hydroxyferuloyl-CoA to sinapoyl-CoA. Plays a role in the synthesis of feruloylated polysaccharides. Involved in the reinforcement of the plant cell wall. Also involved in the responding to wounding or pathogen challenge by the increased formation of cell wall-bound ferulic acid polymers.</text>
</comment>
<dbReference type="GO" id="GO:0008757">
    <property type="term" value="F:S-adenosylmethionine-dependent methyltransferase activity"/>
    <property type="evidence" value="ECO:0007669"/>
    <property type="project" value="TreeGrafter"/>
</dbReference>
<dbReference type="SUPFAM" id="SSF53335">
    <property type="entry name" value="S-adenosyl-L-methionine-dependent methyltransferases"/>
    <property type="match status" value="1"/>
</dbReference>
<dbReference type="EMBL" id="LRBV02000003">
    <property type="status" value="NOT_ANNOTATED_CDS"/>
    <property type="molecule type" value="Genomic_DNA"/>
</dbReference>
<protein>
    <recommendedName>
        <fullName evidence="9">Caffeoyl-CoA O-methyltransferase</fullName>
    </recommendedName>
</protein>
<dbReference type="GO" id="GO:0032259">
    <property type="term" value="P:methylation"/>
    <property type="evidence" value="ECO:0007669"/>
    <property type="project" value="UniProtKB-KW"/>
</dbReference>
<accession>A0A7N2R1K6</accession>
<evidence type="ECO:0000256" key="4">
    <source>
        <dbReference type="ARBA" id="ARBA00022691"/>
    </source>
</evidence>
<dbReference type="PANTHER" id="PTHR10509:SF34">
    <property type="entry name" value="TAPETUM-SPECIFIC METHYLTRANSFERASE 1"/>
    <property type="match status" value="1"/>
</dbReference>
<sequence>MTSVGIRALTYPGLMASQQDGNHHNNDGDDDVNNPILTRVEFLEFHKEARDENQQFCEKSQQIIGEIKQMIATLLARKSSHNNNDQYIQRRTPNYKKIPFFDGDICKLDFIDWLLDLEEYFNFWKICDEEKVWLASKKLDDEAKEWWEDIQIDRKRQVSHRIFFLFKSPIVDYQANKKGHSIFAFVDADKDNYIIYHELLLKLVKIGGIIGYDNTLWFGSVAAPEEDAKEGFIKHHRKCFMELNNFLATDPRIESSLISIGDGLTLCRRLY</sequence>
<reference evidence="7 8" key="1">
    <citation type="journal article" date="2016" name="G3 (Bethesda)">
        <title>First Draft Assembly and Annotation of the Genome of a California Endemic Oak Quercus lobata Nee (Fagaceae).</title>
        <authorList>
            <person name="Sork V.L."/>
            <person name="Fitz-Gibbon S.T."/>
            <person name="Puiu D."/>
            <person name="Crepeau M."/>
            <person name="Gugger P.F."/>
            <person name="Sherman R."/>
            <person name="Stevens K."/>
            <person name="Langley C.H."/>
            <person name="Pellegrini M."/>
            <person name="Salzberg S.L."/>
        </authorList>
    </citation>
    <scope>NUCLEOTIDE SEQUENCE [LARGE SCALE GENOMIC DNA]</scope>
    <source>
        <strain evidence="7 8">cv. SW786</strain>
    </source>
</reference>